<evidence type="ECO:0000313" key="1">
    <source>
        <dbReference type="EMBL" id="MDQ0360874.1"/>
    </source>
</evidence>
<sequence length="75" mass="8764">MITVSICDKRHNLEFDVMLQPEQKIEDALRIIQEKGLLMIRDIEYVRLGNANSLKSKKLTFQQAEIYTGEKIIIE</sequence>
<dbReference type="RefSeq" id="WP_307407101.1">
    <property type="nucleotide sequence ID" value="NZ_JAUSUR010000002.1"/>
</dbReference>
<protein>
    <submittedName>
        <fullName evidence="1">Uncharacterized protein</fullName>
    </submittedName>
</protein>
<gene>
    <name evidence="1" type="ORF">J2S15_001619</name>
</gene>
<dbReference type="Proteomes" id="UP001230220">
    <property type="component" value="Unassembled WGS sequence"/>
</dbReference>
<name>A0ABU0E284_9FIRM</name>
<comment type="caution">
    <text evidence="1">The sequence shown here is derived from an EMBL/GenBank/DDBJ whole genome shotgun (WGS) entry which is preliminary data.</text>
</comment>
<keyword evidence="2" id="KW-1185">Reference proteome</keyword>
<organism evidence="1 2">
    <name type="scientific">Breznakia pachnodae</name>
    <dbReference type="NCBI Taxonomy" id="265178"/>
    <lineage>
        <taxon>Bacteria</taxon>
        <taxon>Bacillati</taxon>
        <taxon>Bacillota</taxon>
        <taxon>Erysipelotrichia</taxon>
        <taxon>Erysipelotrichales</taxon>
        <taxon>Erysipelotrichaceae</taxon>
        <taxon>Breznakia</taxon>
    </lineage>
</organism>
<evidence type="ECO:0000313" key="2">
    <source>
        <dbReference type="Proteomes" id="UP001230220"/>
    </source>
</evidence>
<proteinExistence type="predicted"/>
<accession>A0ABU0E284</accession>
<reference evidence="1 2" key="1">
    <citation type="submission" date="2023-07" db="EMBL/GenBank/DDBJ databases">
        <title>Genomic Encyclopedia of Type Strains, Phase IV (KMG-IV): sequencing the most valuable type-strain genomes for metagenomic binning, comparative biology and taxonomic classification.</title>
        <authorList>
            <person name="Goeker M."/>
        </authorList>
    </citation>
    <scope>NUCLEOTIDE SEQUENCE [LARGE SCALE GENOMIC DNA]</scope>
    <source>
        <strain evidence="1 2">DSM 16784</strain>
    </source>
</reference>
<dbReference type="EMBL" id="JAUSUR010000002">
    <property type="protein sequence ID" value="MDQ0360874.1"/>
    <property type="molecule type" value="Genomic_DNA"/>
</dbReference>